<keyword evidence="5" id="KW-1185">Reference proteome</keyword>
<dbReference type="InterPro" id="IPR011333">
    <property type="entry name" value="SKP1/BTB/POZ_sf"/>
</dbReference>
<evidence type="ECO:0000313" key="5">
    <source>
        <dbReference type="Proteomes" id="UP001217089"/>
    </source>
</evidence>
<gene>
    <name evidence="4" type="ORF">KUTeg_008101</name>
</gene>
<dbReference type="PROSITE" id="PS50097">
    <property type="entry name" value="BTB"/>
    <property type="match status" value="1"/>
</dbReference>
<evidence type="ECO:0000259" key="3">
    <source>
        <dbReference type="PROSITE" id="PS50097"/>
    </source>
</evidence>
<sequence>MAAKKSEEDSLDWQSDKSLAECNSRMLTDQIMCDVTFCVGKDSKVFKAHKYILGSRSSVFFAMLFGTMAETKSKIQIPDIEPDIFEILLKFLYTDQIDVDASNVTGLMYAANKYGVTRVLRLCRSYLEESLKTDNVCVIMENARIFDDKELSQKCLTFFLEHPVACLQSDAFSDLSPECVKLIIESDVLAVSEDQIYMAMIRWAENNCQLKEMEQTDANKRRVLGEMINLIRFPLMNRTFFADSVASGNILTEDEKITIFRLMVGTRGSVHETKFSIVPRSPTKQVCFRFQRRCEIPNPDPSDGSTFAMASQWDYQSKKSDKIGFKVSKPVTVLGFILYGCRVQRTEYYINASLQQSGHILAELITKVQTDPSMETFKILFPEPVPILANQLYGASVKIHGLKSYWGEDGQKIINCDDIQFVFSTFVNANNTSVEMGQIPGIIFSKQPQEEETDEE</sequence>
<dbReference type="Proteomes" id="UP001217089">
    <property type="component" value="Unassembled WGS sequence"/>
</dbReference>
<dbReference type="SMART" id="SM00225">
    <property type="entry name" value="BTB"/>
    <property type="match status" value="1"/>
</dbReference>
<dbReference type="Gene3D" id="1.25.40.420">
    <property type="match status" value="1"/>
</dbReference>
<dbReference type="Pfam" id="PF08005">
    <property type="entry name" value="PHR"/>
    <property type="match status" value="1"/>
</dbReference>
<keyword evidence="2" id="KW-0963">Cytoplasm</keyword>
<dbReference type="EMBL" id="JARBDR010000342">
    <property type="protein sequence ID" value="KAJ8313540.1"/>
    <property type="molecule type" value="Genomic_DNA"/>
</dbReference>
<dbReference type="PANTHER" id="PTHR45774">
    <property type="entry name" value="BTB/POZ DOMAIN-CONTAINING"/>
    <property type="match status" value="1"/>
</dbReference>
<dbReference type="InterPro" id="IPR038648">
    <property type="entry name" value="PHR_sf"/>
</dbReference>
<dbReference type="PANTHER" id="PTHR45774:SF3">
    <property type="entry name" value="BTB (POZ) DOMAIN-CONTAINING 2B-RELATED"/>
    <property type="match status" value="1"/>
</dbReference>
<evidence type="ECO:0000256" key="1">
    <source>
        <dbReference type="ARBA" id="ARBA00004496"/>
    </source>
</evidence>
<dbReference type="Pfam" id="PF00651">
    <property type="entry name" value="BTB"/>
    <property type="match status" value="1"/>
</dbReference>
<proteinExistence type="predicted"/>
<evidence type="ECO:0000256" key="2">
    <source>
        <dbReference type="ARBA" id="ARBA00022490"/>
    </source>
</evidence>
<dbReference type="Pfam" id="PF07707">
    <property type="entry name" value="BACK"/>
    <property type="match status" value="1"/>
</dbReference>
<dbReference type="InterPro" id="IPR012983">
    <property type="entry name" value="PHR"/>
</dbReference>
<dbReference type="Gene3D" id="2.60.120.820">
    <property type="entry name" value="PHR domain"/>
    <property type="match status" value="1"/>
</dbReference>
<dbReference type="Gene3D" id="3.30.710.10">
    <property type="entry name" value="Potassium Channel Kv1.1, Chain A"/>
    <property type="match status" value="1"/>
</dbReference>
<dbReference type="SMART" id="SM00875">
    <property type="entry name" value="BACK"/>
    <property type="match status" value="1"/>
</dbReference>
<comment type="caution">
    <text evidence="4">The sequence shown here is derived from an EMBL/GenBank/DDBJ whole genome shotgun (WGS) entry which is preliminary data.</text>
</comment>
<dbReference type="SUPFAM" id="SSF54695">
    <property type="entry name" value="POZ domain"/>
    <property type="match status" value="1"/>
</dbReference>
<protein>
    <recommendedName>
        <fullName evidence="3">BTB domain-containing protein</fullName>
    </recommendedName>
</protein>
<accession>A0ABQ9FBA5</accession>
<dbReference type="InterPro" id="IPR000210">
    <property type="entry name" value="BTB/POZ_dom"/>
</dbReference>
<organism evidence="4 5">
    <name type="scientific">Tegillarca granosa</name>
    <name type="common">Malaysian cockle</name>
    <name type="synonym">Anadara granosa</name>
    <dbReference type="NCBI Taxonomy" id="220873"/>
    <lineage>
        <taxon>Eukaryota</taxon>
        <taxon>Metazoa</taxon>
        <taxon>Spiralia</taxon>
        <taxon>Lophotrochozoa</taxon>
        <taxon>Mollusca</taxon>
        <taxon>Bivalvia</taxon>
        <taxon>Autobranchia</taxon>
        <taxon>Pteriomorphia</taxon>
        <taxon>Arcoida</taxon>
        <taxon>Arcoidea</taxon>
        <taxon>Arcidae</taxon>
        <taxon>Tegillarca</taxon>
    </lineage>
</organism>
<reference evidence="4 5" key="1">
    <citation type="submission" date="2022-12" db="EMBL/GenBank/DDBJ databases">
        <title>Chromosome-level genome of Tegillarca granosa.</title>
        <authorList>
            <person name="Kim J."/>
        </authorList>
    </citation>
    <scope>NUCLEOTIDE SEQUENCE [LARGE SCALE GENOMIC DNA]</scope>
    <source>
        <strain evidence="4">Teg-2019</strain>
        <tissue evidence="4">Adductor muscle</tissue>
    </source>
</reference>
<evidence type="ECO:0000313" key="4">
    <source>
        <dbReference type="EMBL" id="KAJ8313540.1"/>
    </source>
</evidence>
<comment type="subcellular location">
    <subcellularLocation>
        <location evidence="1">Cytoplasm</location>
    </subcellularLocation>
</comment>
<dbReference type="InterPro" id="IPR011705">
    <property type="entry name" value="BACK"/>
</dbReference>
<name>A0ABQ9FBA5_TEGGR</name>
<feature type="domain" description="BTB" evidence="3">
    <location>
        <begin position="33"/>
        <end position="101"/>
    </location>
</feature>